<keyword evidence="3" id="KW-1185">Reference proteome</keyword>
<dbReference type="AlphaFoldDB" id="A0A558AD17"/>
<reference evidence="2 3" key="1">
    <citation type="submission" date="2019-07" db="EMBL/GenBank/DDBJ databases">
        <title>New species of Amycolatopsis and Streptomyces.</title>
        <authorList>
            <person name="Duangmal K."/>
            <person name="Teo W.F.A."/>
            <person name="Lipun K."/>
        </authorList>
    </citation>
    <scope>NUCLEOTIDE SEQUENCE [LARGE SCALE GENOMIC DNA]</scope>
    <source>
        <strain evidence="2 3">JCM 30562</strain>
    </source>
</reference>
<feature type="compositionally biased region" description="Low complexity" evidence="1">
    <location>
        <begin position="796"/>
        <end position="805"/>
    </location>
</feature>
<name>A0A558AD17_9PSEU</name>
<feature type="region of interest" description="Disordered" evidence="1">
    <location>
        <begin position="825"/>
        <end position="857"/>
    </location>
</feature>
<protein>
    <recommendedName>
        <fullName evidence="4">Tetratricopeptide repeat protein</fullName>
    </recommendedName>
</protein>
<feature type="region of interest" description="Disordered" evidence="1">
    <location>
        <begin position="874"/>
        <end position="918"/>
    </location>
</feature>
<dbReference type="EMBL" id="VJZA01000020">
    <property type="protein sequence ID" value="TVT22160.1"/>
    <property type="molecule type" value="Genomic_DNA"/>
</dbReference>
<feature type="compositionally biased region" description="Basic and acidic residues" evidence="1">
    <location>
        <begin position="686"/>
        <end position="696"/>
    </location>
</feature>
<gene>
    <name evidence="2" type="ORF">FNH06_14430</name>
</gene>
<evidence type="ECO:0000256" key="1">
    <source>
        <dbReference type="SAM" id="MobiDB-lite"/>
    </source>
</evidence>
<evidence type="ECO:0000313" key="2">
    <source>
        <dbReference type="EMBL" id="TVT22160.1"/>
    </source>
</evidence>
<feature type="compositionally biased region" description="Basic and acidic residues" evidence="1">
    <location>
        <begin position="623"/>
        <end position="661"/>
    </location>
</feature>
<feature type="compositionally biased region" description="Basic and acidic residues" evidence="1">
    <location>
        <begin position="537"/>
        <end position="571"/>
    </location>
</feature>
<dbReference type="Proteomes" id="UP000318578">
    <property type="component" value="Unassembled WGS sequence"/>
</dbReference>
<sequence>MVATKHIRSSPSSTRVGGWSAAGSGESYAIESLLQQAASLTLRAPELTVVFGERAASLAEAAGSDKLWVRAESLVVSAQVRLGLRADTVGRAVAALRAAEDLGETVLAARLRTDLALCARSVGTPLTGLAALRPVLTVAEFSGAGRAAAMCQLVGCLSQFGRKPELDRTLTEADRLCGSDDDLDGDDRLLARALVRVGISAHRRRHSDVMGAADAARTGLGLLEQLDDPGCDGGVVRVRLILQLVCSLLDRGDTKNAAEIAESVLAESARAASVAPLGWLRMAVATRVLLPSGSVEAAAVVLRDAVHSTERHGLHALTSRLWAELAHVEERLGRESEAIECLHQSRAAEHVYARSRRQAMGLLASEFGNGGHAALDLDDVLGAPASAAPGASATPPVSGDVVVATAGYSASTATNGHAVSSRSTDTGTRHAEGSRSVGGRATSETGVTEHTAIIPRIVDSTDDWTKAGPARAGTSQSDREPRRATETSAESTHGMRRDDRSSESAHGARRAEEDRSETRHAARRVEEGSSETGHGTRRAEEDRPETGHGARRAEEGTSEPEHGTRRPEKASPESGGGKRRAPEVPAEAEGSGAAGAAKSQVKLAPVRVERAAVPDPPLAPPPADERSPRVSLVSERKPEPLAKTEEPEDEQSKPKTRHDATHGSIAARSVLDRLGISTGSGGGRRRAADDSDETPRVVEALEPAGSGSARNVEPIARSGETPTVPETRNVAGAEATAVESAQELTSAELARDGAVEDAGQDLAESDTDESSAVPTPESPAPAEETLGETSVAVNDPWLPRLRLPPSLEPFEDFSDEVLASISETHFTSTPVIEDDGFGDPFRSEYSGSSPLDDDLPADAGLADLLARALAEHQAGTSSAAALVKRLGNQGSDERRTVNGHSRNGEPPANGRHRGGSDH</sequence>
<proteinExistence type="predicted"/>
<evidence type="ECO:0008006" key="4">
    <source>
        <dbReference type="Google" id="ProtNLM"/>
    </source>
</evidence>
<dbReference type="OrthoDB" id="5165923at2"/>
<feature type="compositionally biased region" description="Polar residues" evidence="1">
    <location>
        <begin position="411"/>
        <end position="426"/>
    </location>
</feature>
<organism evidence="2 3">
    <name type="scientific">Amycolatopsis acidiphila</name>
    <dbReference type="NCBI Taxonomy" id="715473"/>
    <lineage>
        <taxon>Bacteria</taxon>
        <taxon>Bacillati</taxon>
        <taxon>Actinomycetota</taxon>
        <taxon>Actinomycetes</taxon>
        <taxon>Pseudonocardiales</taxon>
        <taxon>Pseudonocardiaceae</taxon>
        <taxon>Amycolatopsis</taxon>
    </lineage>
</organism>
<feature type="region of interest" description="Disordered" evidence="1">
    <location>
        <begin position="1"/>
        <end position="20"/>
    </location>
</feature>
<feature type="compositionally biased region" description="Low complexity" evidence="1">
    <location>
        <begin position="770"/>
        <end position="784"/>
    </location>
</feature>
<feature type="compositionally biased region" description="Basic and acidic residues" evidence="1">
    <location>
        <begin position="509"/>
        <end position="527"/>
    </location>
</feature>
<evidence type="ECO:0000313" key="3">
    <source>
        <dbReference type="Proteomes" id="UP000318578"/>
    </source>
</evidence>
<feature type="compositionally biased region" description="Basic and acidic residues" evidence="1">
    <location>
        <begin position="493"/>
        <end position="503"/>
    </location>
</feature>
<comment type="caution">
    <text evidence="2">The sequence shown here is derived from an EMBL/GenBank/DDBJ whole genome shotgun (WGS) entry which is preliminary data.</text>
</comment>
<feature type="region of interest" description="Disordered" evidence="1">
    <location>
        <begin position="411"/>
        <end position="808"/>
    </location>
</feature>
<accession>A0A558AD17</accession>
<feature type="compositionally biased region" description="Low complexity" evidence="1">
    <location>
        <begin position="583"/>
        <end position="597"/>
    </location>
</feature>
<dbReference type="RefSeq" id="WP_144638494.1">
    <property type="nucleotide sequence ID" value="NZ_BNAX01000002.1"/>
</dbReference>